<reference evidence="1 2" key="1">
    <citation type="journal article" date="2023" name="ACS Omega">
        <title>Identification of the Neoaspergillic Acid Biosynthesis Gene Cluster by Establishing an In Vitro CRISPR-Ribonucleoprotein Genetic System in Aspergillus melleus.</title>
        <authorList>
            <person name="Yuan B."/>
            <person name="Grau M.F."/>
            <person name="Murata R.M."/>
            <person name="Torok T."/>
            <person name="Venkateswaran K."/>
            <person name="Stajich J.E."/>
            <person name="Wang C.C.C."/>
        </authorList>
    </citation>
    <scope>NUCLEOTIDE SEQUENCE [LARGE SCALE GENOMIC DNA]</scope>
    <source>
        <strain evidence="1 2">IMV 1140</strain>
    </source>
</reference>
<protein>
    <submittedName>
        <fullName evidence="1">Uncharacterized protein</fullName>
    </submittedName>
</protein>
<dbReference type="Proteomes" id="UP001177260">
    <property type="component" value="Unassembled WGS sequence"/>
</dbReference>
<accession>A0ACC3AWP6</accession>
<sequence length="1158" mass="128718">MISLYNSIKRKHFFITFTILGTLLLTGATVTSTGLLAVQTMRFDRETSMRVPWGFSGSDYDPDTVDSRAYATQMAVELFDGSPPLGLQENHAFSLFYAESGRAGDTFMSKNSSQATVDVFTMELECEDTPISTPQRDVIATHPKNENCSHNYGGPNFVKDPRDHEYKLFMKLSGCEGQEAFSSSQPIREIDWRIWVLLSHLEPNATVVNTGAWSLAYGPEGPYYNKSTAFVSWRILSKVCTPQYKIRKALTSISYTNDSSPTVGTIDFDEQGEADAIPGVSAHDILYGVWHSLSVSTKLSQTPDALLLSTEENGKAQYWDTDRLQRELKQRVSTMGAQVARQYMLKPADIVTRGRANGLVKRLVVRELAFALVTTILGLLIAIASGLIIVYLPVVACPRDPGSIAGLATILARSPEMMEHLTDMGPKPTSAITALISDQKHGVSATREGDFVITMQRVPSANRRPFTGNDQLQWWRPLSVRIPVRSLTFGIPLALICTLESLSQHSKRSGGIAPIEDEISPVRYTWTYIPALVMLAVRILFHDLESCARIFQPYNCLQRAHAVPRMSILEDYKGKLSLVVLLDAARKRHWALAAAAMGVLVSFALPIAVAGLYTTDTVMQPIEVNLTRLDRWRFKDFENYPYTRYRAKENLLGGLLLYLDDVSEPQWTYQNLAVPKVVLSDLSMDPGYFDARLPAVRGSYACQQIPPDQITWEIKGSNEHSEDADPSSRSIYPTYTKQKVCTGFDQATKVPFGVELPESGGYFVGVYTTENEDCPQNLEIFGKANGTREEDIEDFFVLGCSQRLEQVDVDLRLSLPSYNLDLSKTPTIVANSSKVLVERWLNQTFHWPVLPNITDALLDFSMGNNEDKNLSMLDRTLRASIYGINGTKNPDDYLDPTMYIERKNWVLGTVTAQILNSYARKNLNTSEQHVIGTANLFRPRLYVVQSGISTSILEGALATMVLCGAAAITLMKTRRVLPKNPTTIAAVASLLAGSEMMKENVIPRGSEWCDDKELKRRRIFENLTFSMKWWPGQKEPPTPDDEGDETRSNGAVSSISRASSLSRSDELTLRESLISRESSHSNAGSTLRGSSVSSEHRSIGEGHLPNEASQEEELSLNEVPPNEVLAGDAPDQDQNPISAQERPRDRFGIDVDQLAISV</sequence>
<proteinExistence type="predicted"/>
<evidence type="ECO:0000313" key="2">
    <source>
        <dbReference type="Proteomes" id="UP001177260"/>
    </source>
</evidence>
<organism evidence="1 2">
    <name type="scientific">Aspergillus melleus</name>
    <dbReference type="NCBI Taxonomy" id="138277"/>
    <lineage>
        <taxon>Eukaryota</taxon>
        <taxon>Fungi</taxon>
        <taxon>Dikarya</taxon>
        <taxon>Ascomycota</taxon>
        <taxon>Pezizomycotina</taxon>
        <taxon>Eurotiomycetes</taxon>
        <taxon>Eurotiomycetidae</taxon>
        <taxon>Eurotiales</taxon>
        <taxon>Aspergillaceae</taxon>
        <taxon>Aspergillus</taxon>
        <taxon>Aspergillus subgen. Circumdati</taxon>
    </lineage>
</organism>
<dbReference type="EMBL" id="JAOPJF010000052">
    <property type="protein sequence ID" value="KAK1142304.1"/>
    <property type="molecule type" value="Genomic_DNA"/>
</dbReference>
<keyword evidence="2" id="KW-1185">Reference proteome</keyword>
<gene>
    <name evidence="1" type="ORF">N8T08_008049</name>
</gene>
<comment type="caution">
    <text evidence="1">The sequence shown here is derived from an EMBL/GenBank/DDBJ whole genome shotgun (WGS) entry which is preliminary data.</text>
</comment>
<evidence type="ECO:0000313" key="1">
    <source>
        <dbReference type="EMBL" id="KAK1142304.1"/>
    </source>
</evidence>
<name>A0ACC3AWP6_9EURO</name>